<feature type="region of interest" description="Disordered" evidence="1">
    <location>
        <begin position="182"/>
        <end position="208"/>
    </location>
</feature>
<feature type="compositionally biased region" description="Polar residues" evidence="1">
    <location>
        <begin position="32"/>
        <end position="59"/>
    </location>
</feature>
<protein>
    <submittedName>
        <fullName evidence="2">Uncharacterized protein</fullName>
    </submittedName>
</protein>
<feature type="region of interest" description="Disordered" evidence="1">
    <location>
        <begin position="32"/>
        <end position="66"/>
    </location>
</feature>
<accession>A0AAN9TRJ8</accession>
<evidence type="ECO:0000256" key="1">
    <source>
        <dbReference type="SAM" id="MobiDB-lite"/>
    </source>
</evidence>
<name>A0AAN9TRJ8_9HEMI</name>
<proteinExistence type="predicted"/>
<feature type="compositionally biased region" description="Polar residues" evidence="1">
    <location>
        <begin position="198"/>
        <end position="208"/>
    </location>
</feature>
<reference evidence="2 3" key="1">
    <citation type="submission" date="2024-03" db="EMBL/GenBank/DDBJ databases">
        <title>Adaptation during the transition from Ophiocordyceps entomopathogen to insect associate is accompanied by gene loss and intensified selection.</title>
        <authorList>
            <person name="Ward C.M."/>
            <person name="Onetto C.A."/>
            <person name="Borneman A.R."/>
        </authorList>
    </citation>
    <scope>NUCLEOTIDE SEQUENCE [LARGE SCALE GENOMIC DNA]</scope>
    <source>
        <strain evidence="2">AWRI1</strain>
        <tissue evidence="2">Single Adult Female</tissue>
    </source>
</reference>
<keyword evidence="3" id="KW-1185">Reference proteome</keyword>
<evidence type="ECO:0000313" key="3">
    <source>
        <dbReference type="Proteomes" id="UP001367676"/>
    </source>
</evidence>
<sequence length="243" mass="27244">MPSKWHQTISSIRQAFKQHRLNKMADEQTLNMNLDDQPPADNQQQVENPVDQQSLTTVEPATGTGITPEEFDAYFERKAAADAAAAKAAADKLQEMKVAYDDNFESFFIELDPTSTLHTRDTTDFIIDDELQLARSPSGHFYTRDGIQVEPYEGERHHGRGIESDQEMETFEEGLLQFEDAPPKETAEPSGSAEVNVPTDSTPKTPVSTQYRLWIESAQESIDLFSHSDYLNNKAGSIALETD</sequence>
<gene>
    <name evidence="2" type="ORF">V9T40_009047</name>
</gene>
<evidence type="ECO:0000313" key="2">
    <source>
        <dbReference type="EMBL" id="KAK7601606.1"/>
    </source>
</evidence>
<comment type="caution">
    <text evidence="2">The sequence shown here is derived from an EMBL/GenBank/DDBJ whole genome shotgun (WGS) entry which is preliminary data.</text>
</comment>
<dbReference type="Proteomes" id="UP001367676">
    <property type="component" value="Unassembled WGS sequence"/>
</dbReference>
<organism evidence="2 3">
    <name type="scientific">Parthenolecanium corni</name>
    <dbReference type="NCBI Taxonomy" id="536013"/>
    <lineage>
        <taxon>Eukaryota</taxon>
        <taxon>Metazoa</taxon>
        <taxon>Ecdysozoa</taxon>
        <taxon>Arthropoda</taxon>
        <taxon>Hexapoda</taxon>
        <taxon>Insecta</taxon>
        <taxon>Pterygota</taxon>
        <taxon>Neoptera</taxon>
        <taxon>Paraneoptera</taxon>
        <taxon>Hemiptera</taxon>
        <taxon>Sternorrhyncha</taxon>
        <taxon>Coccoidea</taxon>
        <taxon>Coccidae</taxon>
        <taxon>Parthenolecanium</taxon>
    </lineage>
</organism>
<dbReference type="AlphaFoldDB" id="A0AAN9TRJ8"/>
<dbReference type="EMBL" id="JBBCAQ010000010">
    <property type="protein sequence ID" value="KAK7601606.1"/>
    <property type="molecule type" value="Genomic_DNA"/>
</dbReference>